<keyword evidence="1" id="KW-0732">Signal</keyword>
<dbReference type="EMBL" id="CM016554">
    <property type="protein sequence ID" value="TKW28281.1"/>
    <property type="molecule type" value="Genomic_DNA"/>
</dbReference>
<feature type="chain" id="PRO_5020669242" description="TNFR-Cys domain-containing protein" evidence="1">
    <location>
        <begin position="27"/>
        <end position="152"/>
    </location>
</feature>
<feature type="signal peptide" evidence="1">
    <location>
        <begin position="1"/>
        <end position="26"/>
    </location>
</feature>
<dbReference type="Gramene" id="TKW28281">
    <property type="protein sequence ID" value="TKW28281"/>
    <property type="gene ID" value="SEVIR_3G308800v2"/>
</dbReference>
<proteinExistence type="predicted"/>
<evidence type="ECO:0000313" key="2">
    <source>
        <dbReference type="EMBL" id="TKW28281.1"/>
    </source>
</evidence>
<protein>
    <recommendedName>
        <fullName evidence="4">TNFR-Cys domain-containing protein</fullName>
    </recommendedName>
</protein>
<accession>A0A4U6VFG1</accession>
<dbReference type="OMA" id="CCESCTI"/>
<gene>
    <name evidence="2" type="ORF">SEVIR_3G308800v2</name>
</gene>
<dbReference type="Proteomes" id="UP000298652">
    <property type="component" value="Chromosome 3"/>
</dbReference>
<dbReference type="AlphaFoldDB" id="A0A4U6VFG1"/>
<evidence type="ECO:0000313" key="3">
    <source>
        <dbReference type="Proteomes" id="UP000298652"/>
    </source>
</evidence>
<organism evidence="2 3">
    <name type="scientific">Setaria viridis</name>
    <name type="common">Green bristlegrass</name>
    <name type="synonym">Setaria italica subsp. viridis</name>
    <dbReference type="NCBI Taxonomy" id="4556"/>
    <lineage>
        <taxon>Eukaryota</taxon>
        <taxon>Viridiplantae</taxon>
        <taxon>Streptophyta</taxon>
        <taxon>Embryophyta</taxon>
        <taxon>Tracheophyta</taxon>
        <taxon>Spermatophyta</taxon>
        <taxon>Magnoliopsida</taxon>
        <taxon>Liliopsida</taxon>
        <taxon>Poales</taxon>
        <taxon>Poaceae</taxon>
        <taxon>PACMAD clade</taxon>
        <taxon>Panicoideae</taxon>
        <taxon>Panicodae</taxon>
        <taxon>Paniceae</taxon>
        <taxon>Cenchrinae</taxon>
        <taxon>Setaria</taxon>
    </lineage>
</organism>
<reference evidence="2" key="1">
    <citation type="submission" date="2019-03" db="EMBL/GenBank/DDBJ databases">
        <title>WGS assembly of Setaria viridis.</title>
        <authorList>
            <person name="Huang P."/>
            <person name="Jenkins J."/>
            <person name="Grimwood J."/>
            <person name="Barry K."/>
            <person name="Healey A."/>
            <person name="Mamidi S."/>
            <person name="Sreedasyam A."/>
            <person name="Shu S."/>
            <person name="Feldman M."/>
            <person name="Wu J."/>
            <person name="Yu Y."/>
            <person name="Chen C."/>
            <person name="Johnson J."/>
            <person name="Rokhsar D."/>
            <person name="Baxter I."/>
            <person name="Schmutz J."/>
            <person name="Brutnell T."/>
            <person name="Kellogg E."/>
        </authorList>
    </citation>
    <scope>NUCLEOTIDE SEQUENCE [LARGE SCALE GENOMIC DNA]</scope>
</reference>
<evidence type="ECO:0000256" key="1">
    <source>
        <dbReference type="SAM" id="SignalP"/>
    </source>
</evidence>
<name>A0A4U6VFG1_SETVI</name>
<keyword evidence="3" id="KW-1185">Reference proteome</keyword>
<sequence length="152" mass="15950">MASTAACLRGALVVAMFAMLLHSSMGQQPPPASSCSDQCTSNCTQRCQSLNSDASNCNSALRVYGGCYTECTRNCKGNCHTHSSCQMGSCSASSCGQSCARSCCESCTIAAQRVTYSCTTEAEGVKNYCMPSCMVDCVKYNCGDNESAPPMP</sequence>
<evidence type="ECO:0008006" key="4">
    <source>
        <dbReference type="Google" id="ProtNLM"/>
    </source>
</evidence>